<sequence>MDNFIIELHYENGHVDVRYLSYEHMRGVRHDGQRPIKIVCRWHPSDEFVYKNCNCALHPTKRKGVFVKVDGELMNANSPEYKMWRLLND</sequence>
<dbReference type="Proteomes" id="UP000225978">
    <property type="component" value="Segment"/>
</dbReference>
<accession>A0A1J0GV66</accession>
<reference evidence="1 2" key="1">
    <citation type="journal article" date="2017" name="Viruses">
        <title>Stumbling across the Same Phage: Comparative Genomics of Widespread Temperate Phages Infecting the Fish Pathogen Vibrio anguillarum.</title>
        <authorList>
            <person name="Kalatzis P.G."/>
            <person name="Rorbo N.I."/>
            <person name="Castillo D."/>
            <person name="Mauritzen J.J."/>
            <person name="Jorgensen J."/>
            <person name="Kokkari C."/>
            <person name="Zhang F."/>
            <person name="Katharios P."/>
            <person name="Middelboe M."/>
        </authorList>
    </citation>
    <scope>NUCLEOTIDE SEQUENCE [LARGE SCALE GENOMIC DNA]</scope>
</reference>
<evidence type="ECO:0000313" key="2">
    <source>
        <dbReference type="Proteomes" id="UP000225978"/>
    </source>
</evidence>
<proteinExistence type="predicted"/>
<evidence type="ECO:0000313" key="1">
    <source>
        <dbReference type="EMBL" id="APC46081.1"/>
    </source>
</evidence>
<organism evidence="1 2">
    <name type="scientific">Vibrio phage vB_VspP_pVa5</name>
    <dbReference type="NCBI Taxonomy" id="1913109"/>
    <lineage>
        <taxon>Viruses</taxon>
        <taxon>Duplodnaviria</taxon>
        <taxon>Heunggongvirae</taxon>
        <taxon>Uroviricota</taxon>
        <taxon>Caudoviricetes</taxon>
        <taxon>Schitoviridae</taxon>
        <taxon>Pontosvirinae</taxon>
        <taxon>Galateavirus</taxon>
        <taxon>Galateavirus PVA5</taxon>
    </lineage>
</organism>
<gene>
    <name evidence="1" type="ORF">vBVspPpVa5_0003</name>
</gene>
<protein>
    <submittedName>
        <fullName evidence="1">Uncharacterized protein</fullName>
    </submittedName>
</protein>
<name>A0A1J0GV66_9CAUD</name>
<keyword evidence="2" id="KW-1185">Reference proteome</keyword>
<dbReference type="EMBL" id="KX889068">
    <property type="protein sequence ID" value="APC46081.1"/>
    <property type="molecule type" value="Genomic_DNA"/>
</dbReference>